<organism evidence="4 5">
    <name type="scientific">Shewanella atlantica</name>
    <dbReference type="NCBI Taxonomy" id="271099"/>
    <lineage>
        <taxon>Bacteria</taxon>
        <taxon>Pseudomonadati</taxon>
        <taxon>Pseudomonadota</taxon>
        <taxon>Gammaproteobacteria</taxon>
        <taxon>Alteromonadales</taxon>
        <taxon>Shewanellaceae</taxon>
        <taxon>Shewanella</taxon>
    </lineage>
</organism>
<accession>A0A3S0JP52</accession>
<protein>
    <recommendedName>
        <fullName evidence="3">Outer membrane protein OmpA-like transmembrane domain-containing protein</fullName>
    </recommendedName>
</protein>
<proteinExistence type="inferred from homology"/>
<evidence type="ECO:0000256" key="2">
    <source>
        <dbReference type="ARBA" id="ARBA00023114"/>
    </source>
</evidence>
<reference evidence="4 5" key="1">
    <citation type="submission" date="2018-12" db="EMBL/GenBank/DDBJ databases">
        <authorList>
            <person name="Yu L."/>
        </authorList>
    </citation>
    <scope>NUCLEOTIDE SEQUENCE [LARGE SCALE GENOMIC DNA]</scope>
    <source>
        <strain evidence="4 5">HAW-EB5</strain>
    </source>
</reference>
<dbReference type="InterPro" id="IPR011250">
    <property type="entry name" value="OMP/PagP_B-barrel"/>
</dbReference>
<evidence type="ECO:0000313" key="5">
    <source>
        <dbReference type="Proteomes" id="UP000282060"/>
    </source>
</evidence>
<evidence type="ECO:0000259" key="3">
    <source>
        <dbReference type="Pfam" id="PF01389"/>
    </source>
</evidence>
<dbReference type="Proteomes" id="UP000282060">
    <property type="component" value="Unassembled WGS sequence"/>
</dbReference>
<dbReference type="EMBL" id="RXNV01000024">
    <property type="protein sequence ID" value="RTR26072.1"/>
    <property type="molecule type" value="Genomic_DNA"/>
</dbReference>
<dbReference type="Gene3D" id="2.40.160.20">
    <property type="match status" value="1"/>
</dbReference>
<dbReference type="GO" id="GO:0015288">
    <property type="term" value="F:porin activity"/>
    <property type="evidence" value="ECO:0007669"/>
    <property type="project" value="UniProtKB-KW"/>
</dbReference>
<feature type="domain" description="Outer membrane protein OmpA-like transmembrane" evidence="3">
    <location>
        <begin position="9"/>
        <end position="78"/>
    </location>
</feature>
<name>A0A3S0JP52_9GAMM</name>
<gene>
    <name evidence="4" type="ORF">EKG39_22395</name>
</gene>
<evidence type="ECO:0000313" key="4">
    <source>
        <dbReference type="EMBL" id="RTR26072.1"/>
    </source>
</evidence>
<dbReference type="InterPro" id="IPR000498">
    <property type="entry name" value="OmpA-like_TM_dom"/>
</dbReference>
<dbReference type="SUPFAM" id="SSF56925">
    <property type="entry name" value="OMPA-like"/>
    <property type="match status" value="1"/>
</dbReference>
<dbReference type="GO" id="GO:0046930">
    <property type="term" value="C:pore complex"/>
    <property type="evidence" value="ECO:0007669"/>
    <property type="project" value="UniProtKB-KW"/>
</dbReference>
<keyword evidence="2" id="KW-0813">Transport</keyword>
<evidence type="ECO:0000256" key="1">
    <source>
        <dbReference type="ARBA" id="ARBA00005710"/>
    </source>
</evidence>
<comment type="similarity">
    <text evidence="1">Belongs to the outer membrane OOP (TC 1.B.6) superfamily. OmpA family.</text>
</comment>
<dbReference type="GO" id="GO:0009279">
    <property type="term" value="C:cell outer membrane"/>
    <property type="evidence" value="ECO:0007669"/>
    <property type="project" value="InterPro"/>
</dbReference>
<comment type="caution">
    <text evidence="4">The sequence shown here is derived from an EMBL/GenBank/DDBJ whole genome shotgun (WGS) entry which is preliminary data.</text>
</comment>
<keyword evidence="5" id="KW-1185">Reference proteome</keyword>
<sequence>MGRGVVRVFRYQLSDHLDAYGKLGVTYLELDKQSTFRFGERLSDSDTKLVSAVGLDYALSERWSVRGEYQFIDGIGSDAL</sequence>
<dbReference type="AlphaFoldDB" id="A0A3S0JP52"/>
<dbReference type="OrthoDB" id="9805832at2"/>
<keyword evidence="2" id="KW-0406">Ion transport</keyword>
<dbReference type="Pfam" id="PF01389">
    <property type="entry name" value="OmpA_membrane"/>
    <property type="match status" value="1"/>
</dbReference>
<keyword evidence="2" id="KW-0812">Transmembrane</keyword>
<keyword evidence="2" id="KW-0626">Porin</keyword>